<keyword evidence="3" id="KW-1185">Reference proteome</keyword>
<feature type="domain" description="DUF5077" evidence="1">
    <location>
        <begin position="30"/>
        <end position="134"/>
    </location>
</feature>
<evidence type="ECO:0000313" key="3">
    <source>
        <dbReference type="Proteomes" id="UP000616201"/>
    </source>
</evidence>
<dbReference type="Proteomes" id="UP000616201">
    <property type="component" value="Unassembled WGS sequence"/>
</dbReference>
<gene>
    <name evidence="2" type="ORF">C4F49_06280</name>
</gene>
<dbReference type="Pfam" id="PF16871">
    <property type="entry name" value="DUF5077"/>
    <property type="match status" value="1"/>
</dbReference>
<organism evidence="2 3">
    <name type="scientific">Sphingobacterium hungaricum</name>
    <dbReference type="NCBI Taxonomy" id="2082723"/>
    <lineage>
        <taxon>Bacteria</taxon>
        <taxon>Pseudomonadati</taxon>
        <taxon>Bacteroidota</taxon>
        <taxon>Sphingobacteriia</taxon>
        <taxon>Sphingobacteriales</taxon>
        <taxon>Sphingobacteriaceae</taxon>
        <taxon>Sphingobacterium</taxon>
    </lineage>
</organism>
<evidence type="ECO:0000313" key="2">
    <source>
        <dbReference type="EMBL" id="MBE8713280.1"/>
    </source>
</evidence>
<sequence length="429" mass="49209">MKHFLSTLFILFFGYTSVLSQQTDSILIEIPIEGNSWFSPKSASNRSDLKRKLESWNSINQALKTYVYFSKPGKFTLSLVAGKLNEYGDFKLEAFGKSTTISFAKNDEKVYVGNFEVAKSGYYPIQLTKKNATHSPVFNRFEIQGLPEFLSGIDYVKNNEGNFFYWGRRGASVHLSYELPNEKEITYFYNELIVPEGNDVLGSYFMANGFGEGYFGMQVNSPTERRVLFSVWSPFHTDNPKEIPEDQVIKLISKGANVNTGEFGNEGSGGQSYLVHNWKAGEKYKFLLRGKPVENNYTEFTAWFFSPEWNEWRLIAKFQRPKTKTYLTRLHSFLENFLPEQGDVSRKLLIANQWAYDTSGNWHELTKAKFTVDETGSKSFRMDYAGGVDGDNFYLKNCGFFNQFTKANTDFVRNKRGVAPVIDFKSLPE</sequence>
<reference evidence="2" key="1">
    <citation type="submission" date="2018-02" db="EMBL/GenBank/DDBJ databases">
        <authorList>
            <person name="Vasarhelyi B.M."/>
            <person name="Deshmukh S."/>
            <person name="Balint B."/>
            <person name="Kukolya J."/>
        </authorList>
    </citation>
    <scope>NUCLEOTIDE SEQUENCE</scope>
    <source>
        <strain evidence="2">KB22</strain>
    </source>
</reference>
<evidence type="ECO:0000259" key="1">
    <source>
        <dbReference type="Pfam" id="PF16871"/>
    </source>
</evidence>
<dbReference type="Pfam" id="PF11958">
    <property type="entry name" value="DUF3472"/>
    <property type="match status" value="1"/>
</dbReference>
<protein>
    <submittedName>
        <fullName evidence="2">Nematoblast specific protein</fullName>
    </submittedName>
</protein>
<dbReference type="EMBL" id="PRDK01000004">
    <property type="protein sequence ID" value="MBE8713280.1"/>
    <property type="molecule type" value="Genomic_DNA"/>
</dbReference>
<comment type="caution">
    <text evidence="2">The sequence shown here is derived from an EMBL/GenBank/DDBJ whole genome shotgun (WGS) entry which is preliminary data.</text>
</comment>
<dbReference type="RefSeq" id="WP_196935229.1">
    <property type="nucleotide sequence ID" value="NZ_MU158698.1"/>
</dbReference>
<proteinExistence type="predicted"/>
<dbReference type="AlphaFoldDB" id="A0A928YQQ1"/>
<dbReference type="InterPro" id="IPR021862">
    <property type="entry name" value="DUF3472"/>
</dbReference>
<accession>A0A928YQQ1</accession>
<dbReference type="InterPro" id="IPR031712">
    <property type="entry name" value="DUF5077"/>
</dbReference>
<name>A0A928YQQ1_9SPHI</name>